<dbReference type="NCBIfam" id="TIGR00254">
    <property type="entry name" value="GGDEF"/>
    <property type="match status" value="1"/>
</dbReference>
<dbReference type="SUPFAM" id="SSF55781">
    <property type="entry name" value="GAF domain-like"/>
    <property type="match status" value="1"/>
</dbReference>
<dbReference type="InterPro" id="IPR003018">
    <property type="entry name" value="GAF"/>
</dbReference>
<dbReference type="GO" id="GO:0052621">
    <property type="term" value="F:diguanylate cyclase activity"/>
    <property type="evidence" value="ECO:0007669"/>
    <property type="project" value="UniProtKB-EC"/>
</dbReference>
<dbReference type="InterPro" id="IPR043128">
    <property type="entry name" value="Rev_trsase/Diguanyl_cyclase"/>
</dbReference>
<reference evidence="5 6" key="1">
    <citation type="submission" date="2019-12" db="EMBL/GenBank/DDBJ databases">
        <authorList>
            <person name="Li C."/>
            <person name="Zhao J."/>
        </authorList>
    </citation>
    <scope>NUCLEOTIDE SEQUENCE [LARGE SCALE GENOMIC DNA]</scope>
    <source>
        <strain evidence="5 6">NEAU-DD11</strain>
    </source>
</reference>
<feature type="transmembrane region" description="Helical" evidence="3">
    <location>
        <begin position="201"/>
        <end position="224"/>
    </location>
</feature>
<dbReference type="GO" id="GO:0043709">
    <property type="term" value="P:cell adhesion involved in single-species biofilm formation"/>
    <property type="evidence" value="ECO:0007669"/>
    <property type="project" value="TreeGrafter"/>
</dbReference>
<feature type="transmembrane region" description="Helical" evidence="3">
    <location>
        <begin position="32"/>
        <end position="51"/>
    </location>
</feature>
<dbReference type="AlphaFoldDB" id="A0A7X3G6B1"/>
<name>A0A7X3G6B1_9BURK</name>
<evidence type="ECO:0000313" key="5">
    <source>
        <dbReference type="EMBL" id="MVW63734.1"/>
    </source>
</evidence>
<evidence type="ECO:0000256" key="1">
    <source>
        <dbReference type="ARBA" id="ARBA00012528"/>
    </source>
</evidence>
<evidence type="ECO:0000256" key="3">
    <source>
        <dbReference type="SAM" id="Phobius"/>
    </source>
</evidence>
<dbReference type="CDD" id="cd19410">
    <property type="entry name" value="HK9-like_sensor"/>
    <property type="match status" value="1"/>
</dbReference>
<dbReference type="Pfam" id="PF05227">
    <property type="entry name" value="CHASE3"/>
    <property type="match status" value="1"/>
</dbReference>
<dbReference type="SMART" id="SM00267">
    <property type="entry name" value="GGDEF"/>
    <property type="match status" value="1"/>
</dbReference>
<comment type="caution">
    <text evidence="5">The sequence shown here is derived from an EMBL/GenBank/DDBJ whole genome shotgun (WGS) entry which is preliminary data.</text>
</comment>
<dbReference type="InterPro" id="IPR000160">
    <property type="entry name" value="GGDEF_dom"/>
</dbReference>
<protein>
    <recommendedName>
        <fullName evidence="1">diguanylate cyclase</fullName>
        <ecNumber evidence="1">2.7.7.65</ecNumber>
    </recommendedName>
</protein>
<evidence type="ECO:0000256" key="2">
    <source>
        <dbReference type="ARBA" id="ARBA00034247"/>
    </source>
</evidence>
<comment type="catalytic activity">
    <reaction evidence="2">
        <text>2 GTP = 3',3'-c-di-GMP + 2 diphosphate</text>
        <dbReference type="Rhea" id="RHEA:24898"/>
        <dbReference type="ChEBI" id="CHEBI:33019"/>
        <dbReference type="ChEBI" id="CHEBI:37565"/>
        <dbReference type="ChEBI" id="CHEBI:58805"/>
        <dbReference type="EC" id="2.7.7.65"/>
    </reaction>
</comment>
<dbReference type="InterPro" id="IPR029787">
    <property type="entry name" value="Nucleotide_cyclase"/>
</dbReference>
<keyword evidence="3" id="KW-0812">Transmembrane</keyword>
<accession>A0A7X3G6B1</accession>
<dbReference type="PANTHER" id="PTHR45138">
    <property type="entry name" value="REGULATORY COMPONENTS OF SENSORY TRANSDUCTION SYSTEM"/>
    <property type="match status" value="1"/>
</dbReference>
<proteinExistence type="predicted"/>
<dbReference type="SUPFAM" id="SSF55073">
    <property type="entry name" value="Nucleotide cyclase"/>
    <property type="match status" value="1"/>
</dbReference>
<organism evidence="5 6">
    <name type="scientific">Massilia cellulosiltytica</name>
    <dbReference type="NCBI Taxonomy" id="2683234"/>
    <lineage>
        <taxon>Bacteria</taxon>
        <taxon>Pseudomonadati</taxon>
        <taxon>Pseudomonadota</taxon>
        <taxon>Betaproteobacteria</taxon>
        <taxon>Burkholderiales</taxon>
        <taxon>Oxalobacteraceae</taxon>
        <taxon>Telluria group</taxon>
        <taxon>Massilia</taxon>
    </lineage>
</organism>
<dbReference type="Gene3D" id="3.30.450.40">
    <property type="match status" value="1"/>
</dbReference>
<sequence>MPPHANRGAAVLVTDTLPSRGPGASSGNGLRWLAAVIIAILIGLATLPFIASRAADATMYALQSVADKQRVYGRLLDLLTDAETGQRGYVITGDAGFLDPYHASAAAIPAAVRDLKPLAAGRGEQATLDEIERLAQRKLDELAATIRLRRESGFTEAAAIVGNRSGKADMDRLRLLIGERSAALERERLALRDRLDTTLDYNSVIGICAGVASMFILGSGLFVVTRSLHAGSEAADHARRLADAQADQARQSQARSERLTVTARMLQAMDSLTRTDELHSVLPAFLPKVLPGSSGTVYLYRNSRDYLQRAAAWGGGHHAELVSPNHCWGLRFGHAHAAQTGDDMHCPHLGDAPPAPGHTDLCVPMISQGEVLGLLSVSVPQGPDTAVELAAATTISEQLAIGISNINLREVLRRQSTVDELTGLYNRRYFDETLRRELFRAERMRASLAVVMIDLDHFKRMNDTHGHEAGDVVLRTVGRCLREGVRRSDIACRYGGEELVLVLPECDAAAARTCAETLRKSISALDLHHGDTTLPQVTASFGIALWPAHGEDAQALVQSADRALYAAKHGGRNRVCMAS</sequence>
<dbReference type="GO" id="GO:1902201">
    <property type="term" value="P:negative regulation of bacterial-type flagellum-dependent cell motility"/>
    <property type="evidence" value="ECO:0007669"/>
    <property type="project" value="TreeGrafter"/>
</dbReference>
<dbReference type="GO" id="GO:0005886">
    <property type="term" value="C:plasma membrane"/>
    <property type="evidence" value="ECO:0007669"/>
    <property type="project" value="TreeGrafter"/>
</dbReference>
<dbReference type="PROSITE" id="PS50887">
    <property type="entry name" value="GGDEF"/>
    <property type="match status" value="1"/>
</dbReference>
<keyword evidence="6" id="KW-1185">Reference proteome</keyword>
<dbReference type="InterPro" id="IPR029016">
    <property type="entry name" value="GAF-like_dom_sf"/>
</dbReference>
<dbReference type="InterPro" id="IPR007891">
    <property type="entry name" value="CHASE3"/>
</dbReference>
<dbReference type="InterPro" id="IPR050469">
    <property type="entry name" value="Diguanylate_Cyclase"/>
</dbReference>
<keyword evidence="3" id="KW-1133">Transmembrane helix</keyword>
<dbReference type="EMBL" id="WSES01000009">
    <property type="protein sequence ID" value="MVW63734.1"/>
    <property type="molecule type" value="Genomic_DNA"/>
</dbReference>
<evidence type="ECO:0000259" key="4">
    <source>
        <dbReference type="PROSITE" id="PS50887"/>
    </source>
</evidence>
<dbReference type="Proteomes" id="UP000443353">
    <property type="component" value="Unassembled WGS sequence"/>
</dbReference>
<dbReference type="CDD" id="cd01949">
    <property type="entry name" value="GGDEF"/>
    <property type="match status" value="1"/>
</dbReference>
<dbReference type="EC" id="2.7.7.65" evidence="1"/>
<feature type="domain" description="GGDEF" evidence="4">
    <location>
        <begin position="446"/>
        <end position="579"/>
    </location>
</feature>
<dbReference type="Pfam" id="PF00990">
    <property type="entry name" value="GGDEF"/>
    <property type="match status" value="1"/>
</dbReference>
<dbReference type="FunFam" id="3.30.70.270:FF:000001">
    <property type="entry name" value="Diguanylate cyclase domain protein"/>
    <property type="match status" value="1"/>
</dbReference>
<dbReference type="Pfam" id="PF01590">
    <property type="entry name" value="GAF"/>
    <property type="match status" value="1"/>
</dbReference>
<keyword evidence="3" id="KW-0472">Membrane</keyword>
<dbReference type="Gene3D" id="3.30.70.270">
    <property type="match status" value="1"/>
</dbReference>
<dbReference type="PANTHER" id="PTHR45138:SF9">
    <property type="entry name" value="DIGUANYLATE CYCLASE DGCM-RELATED"/>
    <property type="match status" value="1"/>
</dbReference>
<evidence type="ECO:0000313" key="6">
    <source>
        <dbReference type="Proteomes" id="UP000443353"/>
    </source>
</evidence>
<gene>
    <name evidence="5" type="ORF">GPY61_27780</name>
</gene>